<dbReference type="Proteomes" id="UP001295684">
    <property type="component" value="Unassembled WGS sequence"/>
</dbReference>
<keyword evidence="2" id="KW-1185">Reference proteome</keyword>
<comment type="caution">
    <text evidence="1">The sequence shown here is derived from an EMBL/GenBank/DDBJ whole genome shotgun (WGS) entry which is preliminary data.</text>
</comment>
<sequence>MIQMIEDQQKIHADGPCQNKDERRIKVRFEKRLEKQSRDINKQAFRSLLEELTGVVPNCYLKLYLEL</sequence>
<evidence type="ECO:0000313" key="1">
    <source>
        <dbReference type="EMBL" id="CAI2367725.1"/>
    </source>
</evidence>
<dbReference type="AlphaFoldDB" id="A0AAD1UMA6"/>
<name>A0AAD1UMA6_EUPCR</name>
<gene>
    <name evidence="1" type="ORF">ECRASSUSDP1_LOCUS9013</name>
</gene>
<organism evidence="1 2">
    <name type="scientific">Euplotes crassus</name>
    <dbReference type="NCBI Taxonomy" id="5936"/>
    <lineage>
        <taxon>Eukaryota</taxon>
        <taxon>Sar</taxon>
        <taxon>Alveolata</taxon>
        <taxon>Ciliophora</taxon>
        <taxon>Intramacronucleata</taxon>
        <taxon>Spirotrichea</taxon>
        <taxon>Hypotrichia</taxon>
        <taxon>Euplotida</taxon>
        <taxon>Euplotidae</taxon>
        <taxon>Moneuplotes</taxon>
    </lineage>
</organism>
<protein>
    <submittedName>
        <fullName evidence="1">Uncharacterized protein</fullName>
    </submittedName>
</protein>
<dbReference type="EMBL" id="CAMPGE010008842">
    <property type="protein sequence ID" value="CAI2367725.1"/>
    <property type="molecule type" value="Genomic_DNA"/>
</dbReference>
<accession>A0AAD1UMA6</accession>
<reference evidence="1" key="1">
    <citation type="submission" date="2023-07" db="EMBL/GenBank/DDBJ databases">
        <authorList>
            <consortium name="AG Swart"/>
            <person name="Singh M."/>
            <person name="Singh A."/>
            <person name="Seah K."/>
            <person name="Emmerich C."/>
        </authorList>
    </citation>
    <scope>NUCLEOTIDE SEQUENCE</scope>
    <source>
        <strain evidence="1">DP1</strain>
    </source>
</reference>
<proteinExistence type="predicted"/>
<evidence type="ECO:0000313" key="2">
    <source>
        <dbReference type="Proteomes" id="UP001295684"/>
    </source>
</evidence>